<protein>
    <submittedName>
        <fullName evidence="1">Uncharacterized protein</fullName>
    </submittedName>
</protein>
<dbReference type="Proteomes" id="UP001634393">
    <property type="component" value="Unassembled WGS sequence"/>
</dbReference>
<dbReference type="AlphaFoldDB" id="A0ABD3SI45"/>
<reference evidence="1 2" key="1">
    <citation type="submission" date="2024-12" db="EMBL/GenBank/DDBJ databases">
        <title>The unique morphological basis and parallel evolutionary history of personate flowers in Penstemon.</title>
        <authorList>
            <person name="Depatie T.H."/>
            <person name="Wessinger C.A."/>
        </authorList>
    </citation>
    <scope>NUCLEOTIDE SEQUENCE [LARGE SCALE GENOMIC DNA]</scope>
    <source>
        <strain evidence="1">WTNN_2</strain>
        <tissue evidence="1">Leaf</tissue>
    </source>
</reference>
<sequence length="84" mass="9256">MVAVKGDNKFVHTIFTSNDVVEPSHLHKYAEINTSLGLTANPIVKFLGVFLGITRELSGLISHLTLIPGILQNFMPYLVVHLLT</sequence>
<evidence type="ECO:0000313" key="2">
    <source>
        <dbReference type="Proteomes" id="UP001634393"/>
    </source>
</evidence>
<name>A0ABD3SI45_9LAMI</name>
<gene>
    <name evidence="1" type="ORF">ACJIZ3_020197</name>
</gene>
<comment type="caution">
    <text evidence="1">The sequence shown here is derived from an EMBL/GenBank/DDBJ whole genome shotgun (WGS) entry which is preliminary data.</text>
</comment>
<dbReference type="EMBL" id="JBJXBP010000006">
    <property type="protein sequence ID" value="KAL3824168.1"/>
    <property type="molecule type" value="Genomic_DNA"/>
</dbReference>
<proteinExistence type="predicted"/>
<organism evidence="1 2">
    <name type="scientific">Penstemon smallii</name>
    <dbReference type="NCBI Taxonomy" id="265156"/>
    <lineage>
        <taxon>Eukaryota</taxon>
        <taxon>Viridiplantae</taxon>
        <taxon>Streptophyta</taxon>
        <taxon>Embryophyta</taxon>
        <taxon>Tracheophyta</taxon>
        <taxon>Spermatophyta</taxon>
        <taxon>Magnoliopsida</taxon>
        <taxon>eudicotyledons</taxon>
        <taxon>Gunneridae</taxon>
        <taxon>Pentapetalae</taxon>
        <taxon>asterids</taxon>
        <taxon>lamiids</taxon>
        <taxon>Lamiales</taxon>
        <taxon>Plantaginaceae</taxon>
        <taxon>Cheloneae</taxon>
        <taxon>Penstemon</taxon>
    </lineage>
</organism>
<evidence type="ECO:0000313" key="1">
    <source>
        <dbReference type="EMBL" id="KAL3824168.1"/>
    </source>
</evidence>
<accession>A0ABD3SI45</accession>
<keyword evidence="2" id="KW-1185">Reference proteome</keyword>